<feature type="repeat" description="TPR" evidence="1">
    <location>
        <begin position="5"/>
        <end position="38"/>
    </location>
</feature>
<dbReference type="SUPFAM" id="SSF48452">
    <property type="entry name" value="TPR-like"/>
    <property type="match status" value="1"/>
</dbReference>
<dbReference type="InterPro" id="IPR019734">
    <property type="entry name" value="TPR_rpt"/>
</dbReference>
<dbReference type="Proteomes" id="UP000037043">
    <property type="component" value="Unassembled WGS sequence"/>
</dbReference>
<keyword evidence="3" id="KW-1185">Reference proteome</keyword>
<dbReference type="PATRIC" id="fig|1121318.3.peg.2747"/>
<sequence length="91" mass="10709">MYTNYYDYYYLGSAYAELGQYEDALDTFTTALEIADTDETISLESISTVFKKRGEMYILLNDFESALYFDENNQEALDYYNFLTEKLNMSI</sequence>
<dbReference type="InterPro" id="IPR011990">
    <property type="entry name" value="TPR-like_helical_dom_sf"/>
</dbReference>
<reference evidence="3" key="1">
    <citation type="submission" date="2015-08" db="EMBL/GenBank/DDBJ databases">
        <title>Genome sequence of the strict anaerobe Clostridium homopropionicum LuHBu1 (DSM 5847T).</title>
        <authorList>
            <person name="Poehlein A."/>
            <person name="Beck M."/>
            <person name="Schiel-Bengelsdorf B."/>
            <person name="Bengelsdorf F.R."/>
            <person name="Daniel R."/>
            <person name="Duerre P."/>
        </authorList>
    </citation>
    <scope>NUCLEOTIDE SEQUENCE [LARGE SCALE GENOMIC DNA]</scope>
    <source>
        <strain evidence="3">DSM 5847</strain>
    </source>
</reference>
<dbReference type="Pfam" id="PF00515">
    <property type="entry name" value="TPR_1"/>
    <property type="match status" value="1"/>
</dbReference>
<dbReference type="EMBL" id="LHUR01000031">
    <property type="protein sequence ID" value="KOA18994.1"/>
    <property type="molecule type" value="Genomic_DNA"/>
</dbReference>
<keyword evidence="1" id="KW-0802">TPR repeat</keyword>
<dbReference type="AlphaFoldDB" id="A0A0L6Z7Q3"/>
<evidence type="ECO:0000256" key="1">
    <source>
        <dbReference type="PROSITE-ProRule" id="PRU00339"/>
    </source>
</evidence>
<dbReference type="Gene3D" id="1.25.40.10">
    <property type="entry name" value="Tetratricopeptide repeat domain"/>
    <property type="match status" value="1"/>
</dbReference>
<proteinExistence type="predicted"/>
<organism evidence="2 3">
    <name type="scientific">Clostridium homopropionicum DSM 5847</name>
    <dbReference type="NCBI Taxonomy" id="1121318"/>
    <lineage>
        <taxon>Bacteria</taxon>
        <taxon>Bacillati</taxon>
        <taxon>Bacillota</taxon>
        <taxon>Clostridia</taxon>
        <taxon>Eubacteriales</taxon>
        <taxon>Clostridiaceae</taxon>
        <taxon>Clostridium</taxon>
    </lineage>
</organism>
<accession>A0A0L6Z7Q3</accession>
<evidence type="ECO:0000313" key="2">
    <source>
        <dbReference type="EMBL" id="KOA18994.1"/>
    </source>
</evidence>
<dbReference type="PROSITE" id="PS50005">
    <property type="entry name" value="TPR"/>
    <property type="match status" value="1"/>
</dbReference>
<gene>
    <name evidence="2" type="ORF">CLHOM_27340</name>
</gene>
<dbReference type="PROSITE" id="PS50293">
    <property type="entry name" value="TPR_REGION"/>
    <property type="match status" value="1"/>
</dbReference>
<protein>
    <submittedName>
        <fullName evidence="2">Tetratricopeptide repeat protein</fullName>
    </submittedName>
</protein>
<name>A0A0L6Z7Q3_9CLOT</name>
<dbReference type="SMART" id="SM00028">
    <property type="entry name" value="TPR"/>
    <property type="match status" value="1"/>
</dbReference>
<evidence type="ECO:0000313" key="3">
    <source>
        <dbReference type="Proteomes" id="UP000037043"/>
    </source>
</evidence>
<comment type="caution">
    <text evidence="2">The sequence shown here is derived from an EMBL/GenBank/DDBJ whole genome shotgun (WGS) entry which is preliminary data.</text>
</comment>